<feature type="compositionally biased region" description="Basic and acidic residues" evidence="1">
    <location>
        <begin position="237"/>
        <end position="256"/>
    </location>
</feature>
<evidence type="ECO:0008006" key="5">
    <source>
        <dbReference type="Google" id="ProtNLM"/>
    </source>
</evidence>
<feature type="domain" description="Cas6b C-terminal" evidence="2">
    <location>
        <begin position="114"/>
        <end position="220"/>
    </location>
</feature>
<dbReference type="InterPro" id="IPR020209">
    <property type="entry name" value="Cas6b_C"/>
</dbReference>
<feature type="compositionally biased region" description="Basic and acidic residues" evidence="1">
    <location>
        <begin position="334"/>
        <end position="350"/>
    </location>
</feature>
<sequence>MSDTFPNIKSVVVRVITDKPVRKTPYQVKGVFMRQYPDESIIPMLDGSYRDRFLYPRVQVKILNEQIYIIGVHEGVDPVLSLAEKFEMFDFGNITFEAQDCDIENVEEQFVPSSRLVRYRFITPWVALNQMTGGKYRFLTNQEKPSFLNRLLGQNIIFLANEVGINLEDNIFTKVKVSSLFPRPVDENKWGAFMGEFKTNFVLPNYIGVGNGITRGFGTIYGMFNPDSFTFNENELKQEVSEKAPEPITEQDHDLESISASDVPKPRRKRRSASKGKKAQQSTNGPKKQGRSGRPTKKRRNHGGQQKRKPQRTGRVFSEEFDIEDDSQNTGNRISEDSQDSRDDTKFNTEKHHKRQHKF</sequence>
<dbReference type="Pfam" id="PF17955">
    <property type="entry name" value="Cas6b_N"/>
    <property type="match status" value="1"/>
</dbReference>
<dbReference type="Pfam" id="PF17262">
    <property type="entry name" value="Cas6b_C"/>
    <property type="match status" value="1"/>
</dbReference>
<gene>
    <name evidence="4" type="ORF">METZ01_LOCUS4839</name>
</gene>
<feature type="domain" description="Cas6b N-terminal" evidence="3">
    <location>
        <begin position="8"/>
        <end position="105"/>
    </location>
</feature>
<evidence type="ECO:0000313" key="4">
    <source>
        <dbReference type="EMBL" id="SUZ51985.1"/>
    </source>
</evidence>
<dbReference type="InterPro" id="IPR041528">
    <property type="entry name" value="Cas6b_N"/>
</dbReference>
<protein>
    <recommendedName>
        <fullName evidence="5">Cas6b C-terminal domain-containing protein</fullName>
    </recommendedName>
</protein>
<dbReference type="AlphaFoldDB" id="A0A381NBQ6"/>
<dbReference type="EMBL" id="UINC01000251">
    <property type="protein sequence ID" value="SUZ51985.1"/>
    <property type="molecule type" value="Genomic_DNA"/>
</dbReference>
<feature type="compositionally biased region" description="Basic residues" evidence="1">
    <location>
        <begin position="266"/>
        <end position="278"/>
    </location>
</feature>
<proteinExistence type="predicted"/>
<evidence type="ECO:0000256" key="1">
    <source>
        <dbReference type="SAM" id="MobiDB-lite"/>
    </source>
</evidence>
<evidence type="ECO:0000259" key="3">
    <source>
        <dbReference type="Pfam" id="PF17955"/>
    </source>
</evidence>
<feature type="region of interest" description="Disordered" evidence="1">
    <location>
        <begin position="237"/>
        <end position="359"/>
    </location>
</feature>
<name>A0A381NBQ6_9ZZZZ</name>
<evidence type="ECO:0000259" key="2">
    <source>
        <dbReference type="Pfam" id="PF17262"/>
    </source>
</evidence>
<accession>A0A381NBQ6</accession>
<organism evidence="4">
    <name type="scientific">marine metagenome</name>
    <dbReference type="NCBI Taxonomy" id="408172"/>
    <lineage>
        <taxon>unclassified sequences</taxon>
        <taxon>metagenomes</taxon>
        <taxon>ecological metagenomes</taxon>
    </lineage>
</organism>
<reference evidence="4" key="1">
    <citation type="submission" date="2018-05" db="EMBL/GenBank/DDBJ databases">
        <authorList>
            <person name="Lanie J.A."/>
            <person name="Ng W.-L."/>
            <person name="Kazmierczak K.M."/>
            <person name="Andrzejewski T.M."/>
            <person name="Davidsen T.M."/>
            <person name="Wayne K.J."/>
            <person name="Tettelin H."/>
            <person name="Glass J.I."/>
            <person name="Rusch D."/>
            <person name="Podicherti R."/>
            <person name="Tsui H.-C.T."/>
            <person name="Winkler M.E."/>
        </authorList>
    </citation>
    <scope>NUCLEOTIDE SEQUENCE</scope>
</reference>
<feature type="compositionally biased region" description="Basic residues" evidence="1">
    <location>
        <begin position="288"/>
        <end position="312"/>
    </location>
</feature>